<dbReference type="GO" id="GO:0016020">
    <property type="term" value="C:membrane"/>
    <property type="evidence" value="ECO:0007669"/>
    <property type="project" value="UniProtKB-SubCell"/>
</dbReference>
<dbReference type="PANTHER" id="PTHR10057:SF0">
    <property type="entry name" value="TRANSLOCATOR PROTEIN"/>
    <property type="match status" value="1"/>
</dbReference>
<dbReference type="PIRSF" id="PIRSF005859">
    <property type="entry name" value="PBR"/>
    <property type="match status" value="1"/>
</dbReference>
<comment type="subcellular location">
    <subcellularLocation>
        <location evidence="1">Membrane</location>
        <topology evidence="1">Multi-pass membrane protein</topology>
    </subcellularLocation>
</comment>
<dbReference type="AlphaFoldDB" id="A0A645ICU9"/>
<gene>
    <name evidence="7" type="primary">tspO_2</name>
    <name evidence="7" type="ORF">SDC9_196263</name>
</gene>
<dbReference type="PANTHER" id="PTHR10057">
    <property type="entry name" value="PERIPHERAL-TYPE BENZODIAZEPINE RECEPTOR"/>
    <property type="match status" value="1"/>
</dbReference>
<keyword evidence="4 6" id="KW-1133">Transmembrane helix</keyword>
<evidence type="ECO:0000256" key="5">
    <source>
        <dbReference type="ARBA" id="ARBA00023136"/>
    </source>
</evidence>
<dbReference type="InterPro" id="IPR004307">
    <property type="entry name" value="TspO_MBR"/>
</dbReference>
<accession>A0A645ICU9</accession>
<dbReference type="Pfam" id="PF03073">
    <property type="entry name" value="TspO_MBR"/>
    <property type="match status" value="1"/>
</dbReference>
<dbReference type="Gene3D" id="1.20.1260.100">
    <property type="entry name" value="TspO/MBR protein"/>
    <property type="match status" value="1"/>
</dbReference>
<dbReference type="EMBL" id="VSSQ01111167">
    <property type="protein sequence ID" value="MPN48652.1"/>
    <property type="molecule type" value="Genomic_DNA"/>
</dbReference>
<sequence>MNIKKAAPYIFFIALSEAAGALAGFLTRDGIAAFENVAKSALTPPNAVFPIVWSALYLLMGIGAARVYTSQSGGKKRALALFAAQLVVNFFWNPIFFNLRAYALAFAWLVLLVVLVLLMTKEFFRVDKTAGLLQIPYIVWSVFALYLSFAVWMMNG</sequence>
<feature type="transmembrane region" description="Helical" evidence="6">
    <location>
        <begin position="132"/>
        <end position="154"/>
    </location>
</feature>
<keyword evidence="3 6" id="KW-0812">Transmembrane</keyword>
<evidence type="ECO:0000256" key="4">
    <source>
        <dbReference type="ARBA" id="ARBA00022989"/>
    </source>
</evidence>
<feature type="transmembrane region" description="Helical" evidence="6">
    <location>
        <begin position="78"/>
        <end position="95"/>
    </location>
</feature>
<feature type="transmembrane region" description="Helical" evidence="6">
    <location>
        <begin position="47"/>
        <end position="66"/>
    </location>
</feature>
<keyword evidence="5 6" id="KW-0472">Membrane</keyword>
<name>A0A645ICU9_9ZZZZ</name>
<reference evidence="7" key="1">
    <citation type="submission" date="2019-08" db="EMBL/GenBank/DDBJ databases">
        <authorList>
            <person name="Kucharzyk K."/>
            <person name="Murdoch R.W."/>
            <person name="Higgins S."/>
            <person name="Loffler F."/>
        </authorList>
    </citation>
    <scope>NUCLEOTIDE SEQUENCE</scope>
</reference>
<organism evidence="7">
    <name type="scientific">bioreactor metagenome</name>
    <dbReference type="NCBI Taxonomy" id="1076179"/>
    <lineage>
        <taxon>unclassified sequences</taxon>
        <taxon>metagenomes</taxon>
        <taxon>ecological metagenomes</taxon>
    </lineage>
</organism>
<evidence type="ECO:0000256" key="2">
    <source>
        <dbReference type="ARBA" id="ARBA00007524"/>
    </source>
</evidence>
<comment type="similarity">
    <text evidence="2">Belongs to the TspO/BZRP family.</text>
</comment>
<dbReference type="InterPro" id="IPR038330">
    <property type="entry name" value="TspO/MBR-related_sf"/>
</dbReference>
<protein>
    <submittedName>
        <fullName evidence="7">Tryptophan-rich sensory protein</fullName>
    </submittedName>
</protein>
<evidence type="ECO:0000313" key="7">
    <source>
        <dbReference type="EMBL" id="MPN48652.1"/>
    </source>
</evidence>
<proteinExistence type="inferred from homology"/>
<dbReference type="GO" id="GO:0033013">
    <property type="term" value="P:tetrapyrrole metabolic process"/>
    <property type="evidence" value="ECO:0007669"/>
    <property type="project" value="UniProtKB-ARBA"/>
</dbReference>
<evidence type="ECO:0000256" key="3">
    <source>
        <dbReference type="ARBA" id="ARBA00022692"/>
    </source>
</evidence>
<evidence type="ECO:0000256" key="1">
    <source>
        <dbReference type="ARBA" id="ARBA00004141"/>
    </source>
</evidence>
<feature type="transmembrane region" description="Helical" evidence="6">
    <location>
        <begin position="101"/>
        <end position="120"/>
    </location>
</feature>
<dbReference type="CDD" id="cd15904">
    <property type="entry name" value="TSPO_MBR"/>
    <property type="match status" value="1"/>
</dbReference>
<comment type="caution">
    <text evidence="7">The sequence shown here is derived from an EMBL/GenBank/DDBJ whole genome shotgun (WGS) entry which is preliminary data.</text>
</comment>
<dbReference type="FunFam" id="1.20.1260.100:FF:000001">
    <property type="entry name" value="translocator protein 2"/>
    <property type="match status" value="1"/>
</dbReference>
<evidence type="ECO:0000256" key="6">
    <source>
        <dbReference type="SAM" id="Phobius"/>
    </source>
</evidence>